<keyword evidence="2" id="KW-1185">Reference proteome</keyword>
<dbReference type="EMBL" id="FMUN01000003">
    <property type="protein sequence ID" value="SCY09399.1"/>
    <property type="molecule type" value="Genomic_DNA"/>
</dbReference>
<dbReference type="Proteomes" id="UP000183104">
    <property type="component" value="Unassembled WGS sequence"/>
</dbReference>
<sequence>MFSISFRHKRGFRKVDCTTFLKEFLFTHARLTGKEARTDARGWPLYAYRCSEKAYQDVMAILKEVLPQGFRGSPPLGLEACFCLFAAETFRREHSGGSWTWATVFDPLDMEPPSHPVIGGWVERGLKKWGREVLRGAEGQRLFLATIACEGGLPLRLLQKEGANLRTFFRRLLEAYHQSSATQNDIERLAREHIRYLPKTLRNEEVVRLAASLIGGTVDLQDQVGDARDPIATLDEQDPYWRLQLPLRLEDEVAASLFQNLVEDSRTIARAASARPFWHGTLVETSPGQFSPRKVLHFPERLSRPDIEHWLGSSEYAPPRIRLQLETPRGPEPVAVLTLFPREGSEDIYRREWLRRDGVVLKGAGVEETHDILFHDGTQAVEIDLQNGIPWGESPWVFSESTRERGWVWVAEGSVDARSEEVLVAIPASCRPDPASDASCEHRGELTESARPVYRVRGRVDFFMEDGARYRIQCGAPQDTTEPPRLGGPQLTGLLNQRPVFLGMPGFYENAGFGQRRAANEEPQWRPVGGDTGWSSNFSGCLGQVWIRLVDSVTGVERLRRQADVVPPETTLSHQLGSKGKPGYYVMKGLAPMEPKVVEPGTVHLETWESTKDELTLRCDPVQSHALAPVRVRLSVPGTYPVELKLPYPQKGAMFQLEGHRAEAGELVALDRLYALYLILQHPSGTERFFLEAELVRGGHTLGEQGFSATLPPMEGGRMETNLGPWVDQVNHLLATTDHPNAFVRLMICSQWGQELTRVHVAQYDMGIYPDREEETIELAYADIQRLGEDWSSRISVSMLPLWEPGREPRSLFPTDDTPGIWPIPEDLEPGPWWVIARDGDWARFRPLLWTVTNGHREDMDAETGGLSAAVRETDSDRRIYQIDEALQRLGAEPEHEDWELLLEYVALATEFSPKALDPLRRLVLHPTTLAMALLRADQERFDRLMLFPTQMSFAWGLLPVGAWHQAASRYFTQLGESLVGIDGAEDILWQTFTGFRERATKVRPYFDSLCDWLGESLFPGRGPANNSLKLTRQMPADFIDHHVATEIEALQGRHDADERWPTGAEVMEAADGGLLSERFRFADVTGIQRPVKCAPFVAASFALNHHGDQTPGLVYELRLIRGFDHEWFDRAYSIGLTFGLAKGREEMRKTS</sequence>
<dbReference type="AlphaFoldDB" id="A0A1G5D3J1"/>
<dbReference type="NCBIfam" id="NF038336">
    <property type="entry name" value="YjiT_fam"/>
    <property type="match status" value="1"/>
</dbReference>
<gene>
    <name evidence="1" type="ORF">SAMN05661077_1172</name>
</gene>
<evidence type="ECO:0000313" key="2">
    <source>
        <dbReference type="Proteomes" id="UP000183104"/>
    </source>
</evidence>
<accession>A0A1G5D3J1</accession>
<proteinExistence type="predicted"/>
<name>A0A1G5D3J1_9GAMM</name>
<organism evidence="1 2">
    <name type="scientific">Thiohalorhabdus denitrificans</name>
    <dbReference type="NCBI Taxonomy" id="381306"/>
    <lineage>
        <taxon>Bacteria</taxon>
        <taxon>Pseudomonadati</taxon>
        <taxon>Pseudomonadota</taxon>
        <taxon>Gammaproteobacteria</taxon>
        <taxon>Thiohalorhabdales</taxon>
        <taxon>Thiohalorhabdaceae</taxon>
        <taxon>Thiohalorhabdus</taxon>
    </lineage>
</organism>
<dbReference type="InterPro" id="IPR047879">
    <property type="entry name" value="YjiT"/>
</dbReference>
<protein>
    <submittedName>
        <fullName evidence="1">Uncharacterized protein</fullName>
    </submittedName>
</protein>
<evidence type="ECO:0000313" key="1">
    <source>
        <dbReference type="EMBL" id="SCY09399.1"/>
    </source>
</evidence>
<reference evidence="2" key="1">
    <citation type="submission" date="2016-10" db="EMBL/GenBank/DDBJ databases">
        <authorList>
            <person name="Varghese N."/>
        </authorList>
    </citation>
    <scope>NUCLEOTIDE SEQUENCE [LARGE SCALE GENOMIC DNA]</scope>
    <source>
        <strain evidence="2">HL 19</strain>
    </source>
</reference>